<dbReference type="NCBIfam" id="TIGR02727">
    <property type="entry name" value="MTHFS_bact"/>
    <property type="match status" value="1"/>
</dbReference>
<evidence type="ECO:0000313" key="6">
    <source>
        <dbReference type="Proteomes" id="UP000501726"/>
    </source>
</evidence>
<evidence type="ECO:0000256" key="4">
    <source>
        <dbReference type="RuleBase" id="RU361279"/>
    </source>
</evidence>
<keyword evidence="4" id="KW-0460">Magnesium</keyword>
<dbReference type="GO" id="GO:0009396">
    <property type="term" value="P:folic acid-containing compound biosynthetic process"/>
    <property type="evidence" value="ECO:0007669"/>
    <property type="project" value="TreeGrafter"/>
</dbReference>
<dbReference type="GO" id="GO:0005524">
    <property type="term" value="F:ATP binding"/>
    <property type="evidence" value="ECO:0007669"/>
    <property type="project" value="UniProtKB-KW"/>
</dbReference>
<dbReference type="RefSeq" id="WP_173271578.1">
    <property type="nucleotide sequence ID" value="NZ_AP021889.1"/>
</dbReference>
<dbReference type="PANTHER" id="PTHR23407">
    <property type="entry name" value="ATPASE INHIBITOR/5-FORMYLTETRAHYDROFOLATE CYCLO-LIGASE"/>
    <property type="match status" value="1"/>
</dbReference>
<proteinExistence type="inferred from homology"/>
<dbReference type="EC" id="6.3.3.2" evidence="4"/>
<dbReference type="SUPFAM" id="SSF100950">
    <property type="entry name" value="NagB/RpiA/CoA transferase-like"/>
    <property type="match status" value="1"/>
</dbReference>
<name>A0A6F8PU52_9GAMM</name>
<dbReference type="InterPro" id="IPR037171">
    <property type="entry name" value="NagB/RpiA_transferase-like"/>
</dbReference>
<comment type="cofactor">
    <cofactor evidence="4">
        <name>Mg(2+)</name>
        <dbReference type="ChEBI" id="CHEBI:18420"/>
    </cofactor>
</comment>
<protein>
    <recommendedName>
        <fullName evidence="4">5-formyltetrahydrofolate cyclo-ligase</fullName>
        <ecNumber evidence="4">6.3.3.2</ecNumber>
    </recommendedName>
</protein>
<organism evidence="5 6">
    <name type="scientific">Thiosulfatimonas sediminis</name>
    <dbReference type="NCBI Taxonomy" id="2675054"/>
    <lineage>
        <taxon>Bacteria</taxon>
        <taxon>Pseudomonadati</taxon>
        <taxon>Pseudomonadota</taxon>
        <taxon>Gammaproteobacteria</taxon>
        <taxon>Thiotrichales</taxon>
        <taxon>Piscirickettsiaceae</taxon>
        <taxon>Thiosulfatimonas</taxon>
    </lineage>
</organism>
<dbReference type="PANTHER" id="PTHR23407:SF1">
    <property type="entry name" value="5-FORMYLTETRAHYDROFOLATE CYCLO-LIGASE"/>
    <property type="match status" value="1"/>
</dbReference>
<comment type="similarity">
    <text evidence="1 4">Belongs to the 5-formyltetrahydrofolate cyclo-ligase family.</text>
</comment>
<dbReference type="GO" id="GO:0046872">
    <property type="term" value="F:metal ion binding"/>
    <property type="evidence" value="ECO:0007669"/>
    <property type="project" value="UniProtKB-KW"/>
</dbReference>
<keyword evidence="4" id="KW-0479">Metal-binding</keyword>
<dbReference type="KEGG" id="tse:THMIRHAS_10450"/>
<dbReference type="InterPro" id="IPR024185">
    <property type="entry name" value="FTHF_cligase-like_sf"/>
</dbReference>
<dbReference type="GO" id="GO:0035999">
    <property type="term" value="P:tetrahydrofolate interconversion"/>
    <property type="evidence" value="ECO:0007669"/>
    <property type="project" value="TreeGrafter"/>
</dbReference>
<keyword evidence="6" id="KW-1185">Reference proteome</keyword>
<evidence type="ECO:0000256" key="3">
    <source>
        <dbReference type="ARBA" id="ARBA00022840"/>
    </source>
</evidence>
<dbReference type="EMBL" id="AP021889">
    <property type="protein sequence ID" value="BBP45672.1"/>
    <property type="molecule type" value="Genomic_DNA"/>
</dbReference>
<evidence type="ECO:0000313" key="5">
    <source>
        <dbReference type="EMBL" id="BBP45672.1"/>
    </source>
</evidence>
<dbReference type="AlphaFoldDB" id="A0A6F8PU52"/>
<sequence>MLYALFLTHVLANIATLVIKINNVSLLFMPSTPTTFSKDLRQQLRHQRRQLTSATQQQHAQQALKNAQQLLASNAFNHPQNIALFISQDGELSSQNLIQYLWQNTSHRVYLPVLQQHSEQPMTFALYRPDSQLKNNRFHIPEPFNTSTISASQLDWVFTPLVAYDDSGNRMGMGGGFYDRTFAFKQHQHKNTKPHLIGWAHSLQKITTLPTQPWDIPLCGVINEIQLEWFYGREPLND</sequence>
<keyword evidence="3 4" id="KW-0067">ATP-binding</keyword>
<dbReference type="Proteomes" id="UP000501726">
    <property type="component" value="Chromosome"/>
</dbReference>
<dbReference type="GO" id="GO:0030272">
    <property type="term" value="F:5-formyltetrahydrofolate cyclo-ligase activity"/>
    <property type="evidence" value="ECO:0007669"/>
    <property type="project" value="UniProtKB-EC"/>
</dbReference>
<accession>A0A6F8PU52</accession>
<evidence type="ECO:0000256" key="1">
    <source>
        <dbReference type="ARBA" id="ARBA00010638"/>
    </source>
</evidence>
<dbReference type="InterPro" id="IPR002698">
    <property type="entry name" value="FTHF_cligase"/>
</dbReference>
<gene>
    <name evidence="5" type="ORF">THMIRHAS_10450</name>
</gene>
<keyword evidence="2 4" id="KW-0547">Nucleotide-binding</keyword>
<dbReference type="Pfam" id="PF01812">
    <property type="entry name" value="5-FTHF_cyc-lig"/>
    <property type="match status" value="1"/>
</dbReference>
<keyword evidence="5" id="KW-0436">Ligase</keyword>
<evidence type="ECO:0000256" key="2">
    <source>
        <dbReference type="ARBA" id="ARBA00022741"/>
    </source>
</evidence>
<dbReference type="Gene3D" id="3.40.50.10420">
    <property type="entry name" value="NagB/RpiA/CoA transferase-like"/>
    <property type="match status" value="1"/>
</dbReference>
<reference evidence="6" key="1">
    <citation type="submission" date="2019-11" db="EMBL/GenBank/DDBJ databases">
        <title>Isolation and characterization of two novel species in the genus Thiomicrorhabdus.</title>
        <authorList>
            <person name="Mochizuki J."/>
            <person name="Kojima H."/>
            <person name="Fukui M."/>
        </authorList>
    </citation>
    <scope>NUCLEOTIDE SEQUENCE [LARGE SCALE GENOMIC DNA]</scope>
    <source>
        <strain evidence="6">aks77</strain>
    </source>
</reference>
<comment type="catalytic activity">
    <reaction evidence="4">
        <text>(6S)-5-formyl-5,6,7,8-tetrahydrofolate + ATP = (6R)-5,10-methenyltetrahydrofolate + ADP + phosphate</text>
        <dbReference type="Rhea" id="RHEA:10488"/>
        <dbReference type="ChEBI" id="CHEBI:30616"/>
        <dbReference type="ChEBI" id="CHEBI:43474"/>
        <dbReference type="ChEBI" id="CHEBI:57455"/>
        <dbReference type="ChEBI" id="CHEBI:57457"/>
        <dbReference type="ChEBI" id="CHEBI:456216"/>
        <dbReference type="EC" id="6.3.3.2"/>
    </reaction>
</comment>